<organism evidence="7 8">
    <name type="scientific">Drosophila lebanonensis</name>
    <name type="common">Fruit fly</name>
    <name type="synonym">Scaptodrosophila lebanonensis</name>
    <dbReference type="NCBI Taxonomy" id="7225"/>
    <lineage>
        <taxon>Eukaryota</taxon>
        <taxon>Metazoa</taxon>
        <taxon>Ecdysozoa</taxon>
        <taxon>Arthropoda</taxon>
        <taxon>Hexapoda</taxon>
        <taxon>Insecta</taxon>
        <taxon>Pterygota</taxon>
        <taxon>Neoptera</taxon>
        <taxon>Endopterygota</taxon>
        <taxon>Diptera</taxon>
        <taxon>Brachycera</taxon>
        <taxon>Muscomorpha</taxon>
        <taxon>Ephydroidea</taxon>
        <taxon>Drosophilidae</taxon>
        <taxon>Scaptodrosophila</taxon>
    </lineage>
</organism>
<proteinExistence type="predicted"/>
<protein>
    <submittedName>
        <fullName evidence="8">Protein lozenge</fullName>
    </submittedName>
</protein>
<keyword evidence="7" id="KW-1185">Reference proteome</keyword>
<dbReference type="PANTHER" id="PTHR11950">
    <property type="entry name" value="RUNT RELATED"/>
    <property type="match status" value="1"/>
</dbReference>
<dbReference type="GO" id="GO:0001709">
    <property type="term" value="P:cell fate determination"/>
    <property type="evidence" value="ECO:0007669"/>
    <property type="project" value="UniProtKB-ARBA"/>
</dbReference>
<feature type="region of interest" description="Disordered" evidence="5">
    <location>
        <begin position="260"/>
        <end position="308"/>
    </location>
</feature>
<dbReference type="RefSeq" id="XP_030379275.1">
    <property type="nucleotide sequence ID" value="XM_030523415.1"/>
</dbReference>
<dbReference type="PROSITE" id="PS51062">
    <property type="entry name" value="RUNT"/>
    <property type="match status" value="1"/>
</dbReference>
<dbReference type="InterPro" id="IPR008967">
    <property type="entry name" value="p53-like_TF_DNA-bd_sf"/>
</dbReference>
<accession>A0A6J2TUL2</accession>
<dbReference type="GO" id="GO:0005524">
    <property type="term" value="F:ATP binding"/>
    <property type="evidence" value="ECO:0007669"/>
    <property type="project" value="InterPro"/>
</dbReference>
<keyword evidence="3" id="KW-0804">Transcription</keyword>
<feature type="domain" description="Runt" evidence="6">
    <location>
        <begin position="98"/>
        <end position="226"/>
    </location>
</feature>
<feature type="region of interest" description="Disordered" evidence="5">
    <location>
        <begin position="32"/>
        <end position="86"/>
    </location>
</feature>
<evidence type="ECO:0000256" key="2">
    <source>
        <dbReference type="ARBA" id="ARBA00023015"/>
    </source>
</evidence>
<dbReference type="PANTHER" id="PTHR11950:SF49">
    <property type="entry name" value="PROTEIN LOZENGE"/>
    <property type="match status" value="1"/>
</dbReference>
<sequence>MVTSSASPTGWTTPADYKSATAAVMCEVIPSSSASVGSNSPTGGASNGTANSGHSNHGGNHNGSNNSSTNANHNTSSGNTNNNNNNAVHQDLLWMERFVLERQQEYPGELVRTSNPYFLCSALPNHWRSNKTLPLAFKVVALADVGDGTYVTIRAGNDENCCAELRNCTAQMKNGVAKFNDLRFVGRSGRGKSFTLTITVATSPPQVATYAKAIKVTVDGPREPRSKTKTDLIGAAEWTGSAAASGATYSVGVGVGTSLPYHAHAHGHHGHTHHGVHHHTAHHLQHHPSATAVALPPPPPPPAAAPVPNAAAAAMNPYGSAMGAYDTTTLSAAADNYHLPTVLPDMHGFCATAPTDPYQTAAAASGYGGGGKTDLDTLNAGYGTATAYNNAWSNGYNNYQYGSCSATAQYGGAHAVAPPPPPPVVLYPQLYSTVNQNQIHLHLHSSEKLEQYLGSADQQLTISSLAGSRSGIEIGLGATEQEQAPAVVDPAEKLSHFRDNTHNFGS</sequence>
<dbReference type="FunFam" id="2.60.40.720:FF:000001">
    <property type="entry name" value="Runt-related transcription factor"/>
    <property type="match status" value="1"/>
</dbReference>
<dbReference type="GeneID" id="115627673"/>
<dbReference type="OrthoDB" id="10029800at2759"/>
<feature type="compositionally biased region" description="Pro residues" evidence="5">
    <location>
        <begin position="295"/>
        <end position="305"/>
    </location>
</feature>
<dbReference type="Gene3D" id="2.60.40.720">
    <property type="match status" value="1"/>
</dbReference>
<comment type="subcellular location">
    <subcellularLocation>
        <location evidence="1">Nucleus</location>
    </subcellularLocation>
</comment>
<dbReference type="GO" id="GO:0000981">
    <property type="term" value="F:DNA-binding transcription factor activity, RNA polymerase II-specific"/>
    <property type="evidence" value="ECO:0007669"/>
    <property type="project" value="TreeGrafter"/>
</dbReference>
<evidence type="ECO:0000313" key="8">
    <source>
        <dbReference type="RefSeq" id="XP_030379275.1"/>
    </source>
</evidence>
<keyword evidence="2" id="KW-0805">Transcription regulation</keyword>
<evidence type="ECO:0000256" key="4">
    <source>
        <dbReference type="ARBA" id="ARBA00023242"/>
    </source>
</evidence>
<keyword evidence="4" id="KW-0539">Nucleus</keyword>
<evidence type="ECO:0000256" key="3">
    <source>
        <dbReference type="ARBA" id="ARBA00023163"/>
    </source>
</evidence>
<name>A0A6J2TUL2_DROLE</name>
<evidence type="ECO:0000256" key="1">
    <source>
        <dbReference type="ARBA" id="ARBA00004123"/>
    </source>
</evidence>
<dbReference type="InterPro" id="IPR012346">
    <property type="entry name" value="p53/RUNT-type_TF_DNA-bd_sf"/>
</dbReference>
<gene>
    <name evidence="8" type="primary">LOC115627673</name>
</gene>
<dbReference type="InterPro" id="IPR000040">
    <property type="entry name" value="AML1_Runt"/>
</dbReference>
<dbReference type="GO" id="GO:0000978">
    <property type="term" value="F:RNA polymerase II cis-regulatory region sequence-specific DNA binding"/>
    <property type="evidence" value="ECO:0007669"/>
    <property type="project" value="TreeGrafter"/>
</dbReference>
<evidence type="ECO:0000256" key="5">
    <source>
        <dbReference type="SAM" id="MobiDB-lite"/>
    </source>
</evidence>
<dbReference type="Pfam" id="PF00853">
    <property type="entry name" value="Runt"/>
    <property type="match status" value="1"/>
</dbReference>
<feature type="compositionally biased region" description="Basic residues" evidence="5">
    <location>
        <begin position="263"/>
        <end position="286"/>
    </location>
</feature>
<evidence type="ECO:0000259" key="6">
    <source>
        <dbReference type="PROSITE" id="PS51062"/>
    </source>
</evidence>
<evidence type="ECO:0000313" key="7">
    <source>
        <dbReference type="Proteomes" id="UP000504634"/>
    </source>
</evidence>
<dbReference type="GO" id="GO:0048592">
    <property type="term" value="P:eye morphogenesis"/>
    <property type="evidence" value="ECO:0007669"/>
    <property type="project" value="UniProtKB-ARBA"/>
</dbReference>
<reference evidence="8" key="1">
    <citation type="submission" date="2025-08" db="UniProtKB">
        <authorList>
            <consortium name="RefSeq"/>
        </authorList>
    </citation>
    <scope>IDENTIFICATION</scope>
    <source>
        <strain evidence="8">11010-0011.00</strain>
        <tissue evidence="8">Whole body</tissue>
    </source>
</reference>
<dbReference type="AlphaFoldDB" id="A0A6J2TUL2"/>
<dbReference type="GO" id="GO:0003006">
    <property type="term" value="P:developmental process involved in reproduction"/>
    <property type="evidence" value="ECO:0007669"/>
    <property type="project" value="UniProtKB-ARBA"/>
</dbReference>
<dbReference type="InterPro" id="IPR013524">
    <property type="entry name" value="Runt_dom"/>
</dbReference>
<dbReference type="GO" id="GO:0005634">
    <property type="term" value="C:nucleus"/>
    <property type="evidence" value="ECO:0007669"/>
    <property type="project" value="UniProtKB-SubCell"/>
</dbReference>
<dbReference type="Proteomes" id="UP000504634">
    <property type="component" value="Unplaced"/>
</dbReference>
<dbReference type="SUPFAM" id="SSF49417">
    <property type="entry name" value="p53-like transcription factors"/>
    <property type="match status" value="1"/>
</dbReference>
<dbReference type="PRINTS" id="PR00967">
    <property type="entry name" value="ONCOGENEAML1"/>
</dbReference>